<dbReference type="PANTHER" id="PTHR15682">
    <property type="entry name" value="UNHEALTHY RIBOSOME BIOGENESIS PROTEIN 2 HOMOLOG"/>
    <property type="match status" value="1"/>
</dbReference>
<dbReference type="GO" id="GO:0042254">
    <property type="term" value="P:ribosome biogenesis"/>
    <property type="evidence" value="ECO:0007669"/>
    <property type="project" value="TreeGrafter"/>
</dbReference>
<gene>
    <name evidence="3" type="ORF">PHISCL_09098</name>
</gene>
<feature type="region of interest" description="Disordered" evidence="1">
    <location>
        <begin position="136"/>
        <end position="183"/>
    </location>
</feature>
<dbReference type="InterPro" id="IPR052609">
    <property type="entry name" value="Ribosome_Biogenesis_Reg"/>
</dbReference>
<dbReference type="InterPro" id="IPR018849">
    <property type="entry name" value="Urb2/Npa2_C"/>
</dbReference>
<name>A0A3A2Z6T6_9EURO</name>
<proteinExistence type="predicted"/>
<dbReference type="Pfam" id="PF10441">
    <property type="entry name" value="Urb2"/>
    <property type="match status" value="1"/>
</dbReference>
<comment type="caution">
    <text evidence="3">The sequence shown here is derived from an EMBL/GenBank/DDBJ whole genome shotgun (WGS) entry which is preliminary data.</text>
</comment>
<evidence type="ECO:0000313" key="3">
    <source>
        <dbReference type="EMBL" id="RJE18566.1"/>
    </source>
</evidence>
<dbReference type="Proteomes" id="UP000266188">
    <property type="component" value="Unassembled WGS sequence"/>
</dbReference>
<dbReference type="STRING" id="2070753.A0A3A2Z6T6"/>
<keyword evidence="4" id="KW-1185">Reference proteome</keyword>
<evidence type="ECO:0000259" key="2">
    <source>
        <dbReference type="Pfam" id="PF10441"/>
    </source>
</evidence>
<evidence type="ECO:0000256" key="1">
    <source>
        <dbReference type="SAM" id="MobiDB-lite"/>
    </source>
</evidence>
<accession>A0A3A2Z6T6</accession>
<dbReference type="PANTHER" id="PTHR15682:SF2">
    <property type="entry name" value="UNHEALTHY RIBOSOME BIOGENESIS PROTEIN 2 HOMOLOG"/>
    <property type="match status" value="1"/>
</dbReference>
<dbReference type="OrthoDB" id="160374at2759"/>
<feature type="region of interest" description="Disordered" evidence="1">
    <location>
        <begin position="1"/>
        <end position="21"/>
    </location>
</feature>
<feature type="compositionally biased region" description="Polar residues" evidence="1">
    <location>
        <begin position="142"/>
        <end position="152"/>
    </location>
</feature>
<organism evidence="3 4">
    <name type="scientific">Aspergillus sclerotialis</name>
    <dbReference type="NCBI Taxonomy" id="2070753"/>
    <lineage>
        <taxon>Eukaryota</taxon>
        <taxon>Fungi</taxon>
        <taxon>Dikarya</taxon>
        <taxon>Ascomycota</taxon>
        <taxon>Pezizomycotina</taxon>
        <taxon>Eurotiomycetes</taxon>
        <taxon>Eurotiomycetidae</taxon>
        <taxon>Eurotiales</taxon>
        <taxon>Aspergillaceae</taxon>
        <taxon>Aspergillus</taxon>
        <taxon>Aspergillus subgen. Polypaecilum</taxon>
    </lineage>
</organism>
<reference evidence="4" key="1">
    <citation type="submission" date="2017-02" db="EMBL/GenBank/DDBJ databases">
        <authorList>
            <person name="Tafer H."/>
            <person name="Lopandic K."/>
        </authorList>
    </citation>
    <scope>NUCLEOTIDE SEQUENCE [LARGE SCALE GENOMIC DNA]</scope>
    <source>
        <strain evidence="4">CBS 366.77</strain>
    </source>
</reference>
<feature type="domain" description="Nucleolar 27S pre-rRNA processing Urb2/Npa2 C-terminal" evidence="2">
    <location>
        <begin position="1243"/>
        <end position="1466"/>
    </location>
</feature>
<sequence length="1467" mass="164164">MATPAEPSRSSQESMLGLEKTTGSPHAQLTQAAQILGIDLALCASHPALLQSLKLPVSSTSKAEWTFRWLIKNLKQSKQFRVHPWSFMLLKQILDLNHTKSLIQLLAGVDFLAILNDILSDLEEAIFAGEDGSVELPRSESDSSMTAGSSPLQGGADHKKGTKRKRPSEGGNGDAMEIDDTPQTPASSMQAFIYLLDCLYTMLYLATETQDEDANSRLQLTQAMQYELEPGAIMLRKSFNIAAVATSQFFQRRMTTELQHLMYVLPSVIGIWRLKSLNQDGTENKASNEHFAKHTFPSALRLQRSIALINLDTDDRTQALFMVHRLIAAHVVLPARVSFFERGGSGIDYSADEPDWDAVRPVTETFKPLLSGTVELEMKGTASWKMAELIPDLFGIAARATPRDTFRRQTHESPWLETLFVAVAELAYSLVKEDNPSTYVSEFASILEQLLRVVHDRDVNLSLPTLLTHAGYTGLLKENLAQVEWNLTAMLIELGVDIFLPNSGFNESKKLLNALLEKIMMHRRSGTSDNYDIIKNGIVIPLMRGFTAARDLPTFMEMWYSQLTAIEEARFHDSSLDYFSVWEDDDLCNVFSELVQTPFMDAHTVTQIQAAATELKSADRGILTSPSSYAKLVVLEASFRRRKLNRAVVNEALRSIVEEVTATLSSQQSLHWRWRLWRFARNLLENNLSSIDNDLHKYIGDLVETAADTIQCRHKDFAERPCAPLENFEAFRFILVAMNGRTDSDRLKNFKPLIEEVLGLIGNVDSAKLTNLQWNGRVETLNSLPTLALGYFLLLVRSPATWAQINVENRRSLFGHMLSLAAAQYDDQSLALESAPSDKMFLQAWGTVVCHEYLLNMTYIISDLIHVLVDHFKSDASGRKLYVESLQRIPTITFTRRETGIVLNLLLYVVIHEKSAPETTVGMVSLMANLAHLPKSSATITSDWEPIWKMGAALSLQGSELDFQLIKAVRSLNRAVITKLMALSPGERKKVFKKLTGKLTTVTSKLKSINDNSMDHVLVMASLTFLWAHREQLSDELDESQLLSSREKVFDSVIASLKHVKSLCKQEDSRDTVTVIKVLNALGDFADLAMGNKAVAKLLGKIEENVEKSDEIRPTLQRLIRRCVLAGQEPKKNITKPALQCAEVHSIQHLFGEDQQRFIKLAMEKFQSMEVDDLAQVLMQISDVGFYRKGGENRLLLAALVVAAMPSIEVKDSKAAKSLTHLFATVSRFLPSSKSVEQFSLGTECIVLLFRQHPRAVDQLDVDGLFSSLAECLGRYGPHISPKYSSAVYIRICRVVGVVLGVVRVKVGGRHHVVITVLRGLLNCLLDRSKKQGRSVEKDKNQPNWLATMQASDAAHFTRLLTSLSDPTVSAVSRPTGREALTDQTKKAKSIAGQYLQYFIMDYSRMCLQGSFLPEIKSVLMPGLYAVLASLSRESMRSLNDDLEISSRAVFKGLYDDYMRFGRWNKG</sequence>
<protein>
    <submittedName>
        <fullName evidence="3">Urb2/Npa2 family</fullName>
    </submittedName>
</protein>
<dbReference type="GO" id="GO:0005730">
    <property type="term" value="C:nucleolus"/>
    <property type="evidence" value="ECO:0007669"/>
    <property type="project" value="TreeGrafter"/>
</dbReference>
<evidence type="ECO:0000313" key="4">
    <source>
        <dbReference type="Proteomes" id="UP000266188"/>
    </source>
</evidence>
<dbReference type="EMBL" id="MVGC01000530">
    <property type="protein sequence ID" value="RJE18566.1"/>
    <property type="molecule type" value="Genomic_DNA"/>
</dbReference>